<gene>
    <name evidence="3" type="ORF">MPRG_22630</name>
</gene>
<dbReference type="Proteomes" id="UP000465240">
    <property type="component" value="Unassembled WGS sequence"/>
</dbReference>
<evidence type="ECO:0000256" key="1">
    <source>
        <dbReference type="SAM" id="MobiDB-lite"/>
    </source>
</evidence>
<feature type="compositionally biased region" description="Basic and acidic residues" evidence="1">
    <location>
        <begin position="10"/>
        <end position="20"/>
    </location>
</feature>
<name>A0ABQ1C3F9_9MYCO</name>
<evidence type="ECO:0000313" key="3">
    <source>
        <dbReference type="EMBL" id="GFG78987.1"/>
    </source>
</evidence>
<dbReference type="SUPFAM" id="SSF46955">
    <property type="entry name" value="Putative DNA-binding domain"/>
    <property type="match status" value="1"/>
</dbReference>
<keyword evidence="4" id="KW-1185">Reference proteome</keyword>
<dbReference type="Pfam" id="PF12728">
    <property type="entry name" value="HTH_17"/>
    <property type="match status" value="1"/>
</dbReference>
<evidence type="ECO:0000259" key="2">
    <source>
        <dbReference type="Pfam" id="PF12728"/>
    </source>
</evidence>
<reference evidence="3 4" key="1">
    <citation type="journal article" date="2019" name="Emerg. Microbes Infect.">
        <title>Comprehensive subspecies identification of 175 nontuberculous mycobacteria species based on 7547 genomic profiles.</title>
        <authorList>
            <person name="Matsumoto Y."/>
            <person name="Kinjo T."/>
            <person name="Motooka D."/>
            <person name="Nabeya D."/>
            <person name="Jung N."/>
            <person name="Uechi K."/>
            <person name="Horii T."/>
            <person name="Iida T."/>
            <person name="Fujita J."/>
            <person name="Nakamura S."/>
        </authorList>
    </citation>
    <scope>NUCLEOTIDE SEQUENCE [LARGE SCALE GENOMIC DNA]</scope>
    <source>
        <strain evidence="3 4">JCM 18565</strain>
    </source>
</reference>
<dbReference type="RefSeq" id="WP_242460430.1">
    <property type="nucleotide sequence ID" value="NZ_BLKX01000001.1"/>
</dbReference>
<sequence length="111" mass="12340">MNKTAADLLSPRDPEADARAVRAGRPRPSPQNRAAARRDRRSPDEKSALAVLDPLLSCAEVAHWLNTTPGQLSQWRFHGEGPPFIKLGRAVRYSRSDVQAWLEANTRQQTG</sequence>
<proteinExistence type="predicted"/>
<organism evidence="3 4">
    <name type="scientific">Mycobacterium paragordonae</name>
    <dbReference type="NCBI Taxonomy" id="1389713"/>
    <lineage>
        <taxon>Bacteria</taxon>
        <taxon>Bacillati</taxon>
        <taxon>Actinomycetota</taxon>
        <taxon>Actinomycetes</taxon>
        <taxon>Mycobacteriales</taxon>
        <taxon>Mycobacteriaceae</taxon>
        <taxon>Mycobacterium</taxon>
    </lineage>
</organism>
<protein>
    <recommendedName>
        <fullName evidence="2">Helix-turn-helix domain-containing protein</fullName>
    </recommendedName>
</protein>
<dbReference type="InterPro" id="IPR041657">
    <property type="entry name" value="HTH_17"/>
</dbReference>
<feature type="region of interest" description="Disordered" evidence="1">
    <location>
        <begin position="1"/>
        <end position="46"/>
    </location>
</feature>
<comment type="caution">
    <text evidence="3">The sequence shown here is derived from an EMBL/GenBank/DDBJ whole genome shotgun (WGS) entry which is preliminary data.</text>
</comment>
<dbReference type="InterPro" id="IPR009061">
    <property type="entry name" value="DNA-bd_dom_put_sf"/>
</dbReference>
<feature type="domain" description="Helix-turn-helix" evidence="2">
    <location>
        <begin position="55"/>
        <end position="105"/>
    </location>
</feature>
<evidence type="ECO:0000313" key="4">
    <source>
        <dbReference type="Proteomes" id="UP000465240"/>
    </source>
</evidence>
<dbReference type="EMBL" id="BLKX01000001">
    <property type="protein sequence ID" value="GFG78987.1"/>
    <property type="molecule type" value="Genomic_DNA"/>
</dbReference>
<accession>A0ABQ1C3F9</accession>